<organism evidence="2">
    <name type="scientific">Siphoviridae sp. ctrfD19</name>
    <dbReference type="NCBI Taxonomy" id="2826478"/>
    <lineage>
        <taxon>Viruses</taxon>
        <taxon>Duplodnaviria</taxon>
        <taxon>Heunggongvirae</taxon>
        <taxon>Uroviricota</taxon>
        <taxon>Caudoviricetes</taxon>
    </lineage>
</organism>
<feature type="compositionally biased region" description="Basic and acidic residues" evidence="1">
    <location>
        <begin position="538"/>
        <end position="549"/>
    </location>
</feature>
<feature type="region of interest" description="Disordered" evidence="1">
    <location>
        <begin position="484"/>
        <end position="549"/>
    </location>
</feature>
<accession>A0A8S5M1K8</accession>
<dbReference type="EMBL" id="BK014797">
    <property type="protein sequence ID" value="DAD76189.1"/>
    <property type="molecule type" value="Genomic_DNA"/>
</dbReference>
<name>A0A8S5M1K8_9CAUD</name>
<dbReference type="Pfam" id="PF05133">
    <property type="entry name" value="SPP1_portal"/>
    <property type="match status" value="1"/>
</dbReference>
<reference evidence="2" key="1">
    <citation type="journal article" date="2021" name="Proc. Natl. Acad. Sci. U.S.A.">
        <title>A Catalog of Tens of Thousands of Viruses from Human Metagenomes Reveals Hidden Associations with Chronic Diseases.</title>
        <authorList>
            <person name="Tisza M.J."/>
            <person name="Buck C.B."/>
        </authorList>
    </citation>
    <scope>NUCLEOTIDE SEQUENCE</scope>
    <source>
        <strain evidence="2">CtrfD19</strain>
    </source>
</reference>
<sequence>MDPIPGQDLQEVIIMNWLQNFIARLFRIEPARDRVITIREAHTFRENVIQNKLWYLGDGVTLEQYFKKTAKWDVEKARFWAATAQGNVRKIHSGIVGTVVDRYKDIVLADLDAVDFGENMDILEERWNEIFEGSKLNDVIGDAIVGALSSGDGAFKITADECSPYPIVEFYDAEDVEYVYIHSTLREIKFYTTYRNRNKDYRLQETYGYGYVRYKLYDDAGKEAPLQFLPETAHLIDFGFDESLILAVPLKILTSTRYKNRGKALFEGKTDVLDGLDETISQWMDAIRMGRIKRYIPQNLIPRDEETGELLPANPFDNDFIAIGDDMGENASHQVEISQPQISYEAYVNSYANFLDMALQGIISPSTLGIDLKKTDNAESQREKEKVTLHVRGKIVDALNSTLPELFKTILQCDDIMNGNNPGEYEISVKFGEYASPDFGTTVETVGKAKQYGVMSLETSVDQLYGDTWTDEEKEAEVERLKLEQGVQDLEEPGLTMKAGEFETSLEEGENDEGKSRTTDLQDEPKGVPGVSGSSKRAGTDGRVRSGKE</sequence>
<evidence type="ECO:0000313" key="2">
    <source>
        <dbReference type="EMBL" id="DAD76189.1"/>
    </source>
</evidence>
<dbReference type="InterPro" id="IPR021145">
    <property type="entry name" value="Portal_protein_SPP1_Gp6-like"/>
</dbReference>
<evidence type="ECO:0000256" key="1">
    <source>
        <dbReference type="SAM" id="MobiDB-lite"/>
    </source>
</evidence>
<protein>
    <submittedName>
        <fullName evidence="2">Portal protein</fullName>
    </submittedName>
</protein>
<proteinExistence type="predicted"/>
<feature type="compositionally biased region" description="Basic and acidic residues" evidence="1">
    <location>
        <begin position="512"/>
        <end position="526"/>
    </location>
</feature>